<sequence length="110" mass="11896">MHSALVIALAFILFASPTPTVAAGADDLKQECQKIIELDTTTTGTDLNGLSSLVHICREILAKDGADDTEQQLKNAKRGYDFIRFGRSDGGANKKASGSYDYIRFGKRSV</sequence>
<comment type="similarity">
    <text evidence="2">Belongs to the FARP (FMRFamide related peptide) family.</text>
</comment>
<evidence type="ECO:0000256" key="4">
    <source>
        <dbReference type="ARBA" id="ARBA00022685"/>
    </source>
</evidence>
<name>A0A914WBK6_9BILA</name>
<dbReference type="GO" id="GO:0007218">
    <property type="term" value="P:neuropeptide signaling pathway"/>
    <property type="evidence" value="ECO:0007669"/>
    <property type="project" value="UniProtKB-KW"/>
</dbReference>
<evidence type="ECO:0000313" key="9">
    <source>
        <dbReference type="WBParaSite" id="PSAMB.scaffold369size54312.g5214.t1"/>
    </source>
</evidence>
<feature type="signal peptide" evidence="7">
    <location>
        <begin position="1"/>
        <end position="23"/>
    </location>
</feature>
<evidence type="ECO:0000256" key="5">
    <source>
        <dbReference type="ARBA" id="ARBA00022815"/>
    </source>
</evidence>
<evidence type="ECO:0000256" key="7">
    <source>
        <dbReference type="SAM" id="SignalP"/>
    </source>
</evidence>
<accession>A0A914WBK6</accession>
<keyword evidence="7" id="KW-0732">Signal</keyword>
<evidence type="ECO:0000313" key="8">
    <source>
        <dbReference type="Proteomes" id="UP000887566"/>
    </source>
</evidence>
<feature type="chain" id="PRO_5038054156" evidence="7">
    <location>
        <begin position="24"/>
        <end position="110"/>
    </location>
</feature>
<keyword evidence="3" id="KW-0964">Secreted</keyword>
<keyword evidence="8" id="KW-1185">Reference proteome</keyword>
<evidence type="ECO:0000256" key="1">
    <source>
        <dbReference type="ARBA" id="ARBA00004613"/>
    </source>
</evidence>
<evidence type="ECO:0000256" key="6">
    <source>
        <dbReference type="ARBA" id="ARBA00023320"/>
    </source>
</evidence>
<organism evidence="8 9">
    <name type="scientific">Plectus sambesii</name>
    <dbReference type="NCBI Taxonomy" id="2011161"/>
    <lineage>
        <taxon>Eukaryota</taxon>
        <taxon>Metazoa</taxon>
        <taxon>Ecdysozoa</taxon>
        <taxon>Nematoda</taxon>
        <taxon>Chromadorea</taxon>
        <taxon>Plectida</taxon>
        <taxon>Plectina</taxon>
        <taxon>Plectoidea</taxon>
        <taxon>Plectidae</taxon>
        <taxon>Plectus</taxon>
    </lineage>
</organism>
<dbReference type="WBParaSite" id="PSAMB.scaffold369size54312.g5214.t1">
    <property type="protein sequence ID" value="PSAMB.scaffold369size54312.g5214.t1"/>
    <property type="gene ID" value="PSAMB.scaffold369size54312.g5214"/>
</dbReference>
<evidence type="ECO:0000256" key="2">
    <source>
        <dbReference type="ARBA" id="ARBA00006356"/>
    </source>
</evidence>
<dbReference type="Pfam" id="PF01581">
    <property type="entry name" value="FARP"/>
    <property type="match status" value="2"/>
</dbReference>
<dbReference type="GO" id="GO:0005576">
    <property type="term" value="C:extracellular region"/>
    <property type="evidence" value="ECO:0007669"/>
    <property type="project" value="UniProtKB-SubCell"/>
</dbReference>
<keyword evidence="6" id="KW-0527">Neuropeptide</keyword>
<protein>
    <submittedName>
        <fullName evidence="9">Uncharacterized protein</fullName>
    </submittedName>
</protein>
<keyword evidence="4" id="KW-0165">Cleavage on pair of basic residues</keyword>
<reference evidence="9" key="1">
    <citation type="submission" date="2022-11" db="UniProtKB">
        <authorList>
            <consortium name="WormBaseParasite"/>
        </authorList>
    </citation>
    <scope>IDENTIFICATION</scope>
</reference>
<dbReference type="InterPro" id="IPR002544">
    <property type="entry name" value="FMRFamid-related_peptide-like"/>
</dbReference>
<dbReference type="AlphaFoldDB" id="A0A914WBK6"/>
<proteinExistence type="inferred from homology"/>
<evidence type="ECO:0000256" key="3">
    <source>
        <dbReference type="ARBA" id="ARBA00022525"/>
    </source>
</evidence>
<dbReference type="Proteomes" id="UP000887566">
    <property type="component" value="Unplaced"/>
</dbReference>
<comment type="subcellular location">
    <subcellularLocation>
        <location evidence="1">Secreted</location>
    </subcellularLocation>
</comment>
<keyword evidence="5" id="KW-0027">Amidation</keyword>